<keyword evidence="4 6" id="KW-1133">Transmembrane helix</keyword>
<dbReference type="AlphaFoldDB" id="A0A7Z0BPW5"/>
<dbReference type="Proteomes" id="UP000578688">
    <property type="component" value="Unassembled WGS sequence"/>
</dbReference>
<evidence type="ECO:0000256" key="6">
    <source>
        <dbReference type="SAM" id="Phobius"/>
    </source>
</evidence>
<proteinExistence type="predicted"/>
<feature type="transmembrane region" description="Helical" evidence="6">
    <location>
        <begin position="366"/>
        <end position="384"/>
    </location>
</feature>
<comment type="caution">
    <text evidence="7">The sequence shown here is derived from an EMBL/GenBank/DDBJ whole genome shotgun (WGS) entry which is preliminary data.</text>
</comment>
<feature type="transmembrane region" description="Helical" evidence="6">
    <location>
        <begin position="87"/>
        <end position="110"/>
    </location>
</feature>
<sequence>MKLNIFSQFNSIVARSIAVMFGGTVLAQGITFAVTPLLSRLFSPSDFGVLGAFVAILTILISFSSLKYEFAIPQVSTKKHSLELTVLCLYILFAMSLLVAVSLFLLWAFDFYHADAYFWLLPLAVFFAGSFQVATYYSIKEKDFYLLSKANVSRSSGQAVLQVLSGIFSLGGGALILSYVFSQALGSFEILYRALKGFKFPSFLRLLVLCRKYIRFPKFSASASTLNTAATNSLPFLIIYFWSVGEAGLFALTQRAMGVPMAFLGAAIANVYLAELPRILQRDPAEAKKFYIKSLRNLVLAGLPLIAVSTLILFYYAEFIFGGEWFGISALVIVLAPFFLGQFVASPLSQTLNVIGRQDVQLIWDLCRLIVVLGCLVACGIYQVGFSVSILIYSILMFFFYAVSVVVTLILIDRNSLEVK</sequence>
<keyword evidence="2" id="KW-1003">Cell membrane</keyword>
<feature type="transmembrane region" description="Helical" evidence="6">
    <location>
        <begin position="159"/>
        <end position="182"/>
    </location>
</feature>
<feature type="transmembrane region" description="Helical" evidence="6">
    <location>
        <begin position="256"/>
        <end position="274"/>
    </location>
</feature>
<dbReference type="GO" id="GO:0005886">
    <property type="term" value="C:plasma membrane"/>
    <property type="evidence" value="ECO:0007669"/>
    <property type="project" value="UniProtKB-SubCell"/>
</dbReference>
<keyword evidence="8" id="KW-1185">Reference proteome</keyword>
<evidence type="ECO:0000256" key="4">
    <source>
        <dbReference type="ARBA" id="ARBA00022989"/>
    </source>
</evidence>
<dbReference type="PANTHER" id="PTHR30250:SF28">
    <property type="entry name" value="POLYSACCHARIDE BIOSYNTHESIS PROTEIN"/>
    <property type="match status" value="1"/>
</dbReference>
<evidence type="ECO:0000313" key="8">
    <source>
        <dbReference type="Proteomes" id="UP000578688"/>
    </source>
</evidence>
<reference evidence="7 8" key="1">
    <citation type="submission" date="2020-07" db="EMBL/GenBank/DDBJ databases">
        <title>Genomic analyses of the natural microbiome of Caenorhabditis elegans.</title>
        <authorList>
            <person name="Samuel B."/>
        </authorList>
    </citation>
    <scope>NUCLEOTIDE SEQUENCE [LARGE SCALE GENOMIC DNA]</scope>
    <source>
        <strain evidence="7 8">BIGb0408</strain>
    </source>
</reference>
<accession>A0A7Z0BPW5</accession>
<feature type="transmembrane region" description="Helical" evidence="6">
    <location>
        <begin position="323"/>
        <end position="345"/>
    </location>
</feature>
<feature type="transmembrane region" description="Helical" evidence="6">
    <location>
        <begin position="390"/>
        <end position="412"/>
    </location>
</feature>
<evidence type="ECO:0000256" key="5">
    <source>
        <dbReference type="ARBA" id="ARBA00023136"/>
    </source>
</evidence>
<keyword evidence="5 6" id="KW-0472">Membrane</keyword>
<feature type="transmembrane region" description="Helical" evidence="6">
    <location>
        <begin position="12"/>
        <end position="35"/>
    </location>
</feature>
<dbReference type="Pfam" id="PF13440">
    <property type="entry name" value="Polysacc_synt_3"/>
    <property type="match status" value="1"/>
</dbReference>
<gene>
    <name evidence="7" type="ORF">FHR27_001919</name>
</gene>
<feature type="transmembrane region" description="Helical" evidence="6">
    <location>
        <begin position="295"/>
        <end position="317"/>
    </location>
</feature>
<dbReference type="RefSeq" id="WP_179538458.1">
    <property type="nucleotide sequence ID" value="NZ_JACBYV010000001.1"/>
</dbReference>
<evidence type="ECO:0000256" key="3">
    <source>
        <dbReference type="ARBA" id="ARBA00022692"/>
    </source>
</evidence>
<evidence type="ECO:0000313" key="7">
    <source>
        <dbReference type="EMBL" id="NYH73309.1"/>
    </source>
</evidence>
<keyword evidence="3 6" id="KW-0812">Transmembrane</keyword>
<name>A0A7Z0BPW5_9GAMM</name>
<dbReference type="EMBL" id="JACBYV010000001">
    <property type="protein sequence ID" value="NYH73309.1"/>
    <property type="molecule type" value="Genomic_DNA"/>
</dbReference>
<feature type="transmembrane region" description="Helical" evidence="6">
    <location>
        <begin position="116"/>
        <end position="139"/>
    </location>
</feature>
<organism evidence="7 8">
    <name type="scientific">Phytopseudomonas flavescens</name>
    <dbReference type="NCBI Taxonomy" id="29435"/>
    <lineage>
        <taxon>Bacteria</taxon>
        <taxon>Pseudomonadati</taxon>
        <taxon>Pseudomonadota</taxon>
        <taxon>Gammaproteobacteria</taxon>
        <taxon>Pseudomonadales</taxon>
        <taxon>Pseudomonadaceae</taxon>
        <taxon>Phytopseudomonas</taxon>
    </lineage>
</organism>
<dbReference type="PANTHER" id="PTHR30250">
    <property type="entry name" value="PST FAMILY PREDICTED COLANIC ACID TRANSPORTER"/>
    <property type="match status" value="1"/>
</dbReference>
<feature type="transmembrane region" description="Helical" evidence="6">
    <location>
        <begin position="47"/>
        <end position="66"/>
    </location>
</feature>
<comment type="subcellular location">
    <subcellularLocation>
        <location evidence="1">Cell membrane</location>
        <topology evidence="1">Multi-pass membrane protein</topology>
    </subcellularLocation>
</comment>
<dbReference type="InterPro" id="IPR050833">
    <property type="entry name" value="Poly_Biosynth_Transport"/>
</dbReference>
<evidence type="ECO:0000256" key="1">
    <source>
        <dbReference type="ARBA" id="ARBA00004651"/>
    </source>
</evidence>
<evidence type="ECO:0000256" key="2">
    <source>
        <dbReference type="ARBA" id="ARBA00022475"/>
    </source>
</evidence>
<protein>
    <submittedName>
        <fullName evidence="7">O-antigen/teichoic acid export membrane protein</fullName>
    </submittedName>
</protein>